<keyword evidence="2" id="KW-1185">Reference proteome</keyword>
<proteinExistence type="predicted"/>
<name>A0A0E3VAP3_9BACT</name>
<accession>A0A0E3VAP3</accession>
<dbReference type="KEGG" id="srd:SD10_09540"/>
<dbReference type="EMBL" id="CP010429">
    <property type="protein sequence ID" value="AKD58426.1"/>
    <property type="molecule type" value="Genomic_DNA"/>
</dbReference>
<protein>
    <recommendedName>
        <fullName evidence="3">Type VI secretion protein</fullName>
    </recommendedName>
</protein>
<dbReference type="Proteomes" id="UP000033054">
    <property type="component" value="Chromosome"/>
</dbReference>
<sequence length="385" mass="44154">MTVPQLNYPPVNWIDGMKIARRHFTEWENFMHDQLRDSNALGLSRFRYGILPADDALDLQIQCDFNQQIRVQLRSCRAISPHGARIDYFNATDSLTCTTSFSALAEAYGLQTGKPQTFDVVLTIDPFTRIPTGEPILTETPPRHPHTRPEYRLDIVPSVQIRPAELSYQLIVGRVRYGNGEVQADTSYVPACTSTYSLPRLQQWHQQFGRHLESLETNAYKITQRTKERDTKNALQSSTLLMAERMAFVLGDISTRFSWIIPYEPPIQMAEILLRPIQAVRVVMTMLSGREREEFIGYISEWADLTPGAFEAQLNATLQLPYQHTEVATLLTEVDTFYQTLSNVFYKLAQLDFIGKRKGQNVFIIEHEVKDTPPEKPRSRWSPLG</sequence>
<dbReference type="RefSeq" id="WP_046579300.1">
    <property type="nucleotide sequence ID" value="NZ_CP010429.1"/>
</dbReference>
<dbReference type="AlphaFoldDB" id="A0A0E3VAP3"/>
<gene>
    <name evidence="1" type="ORF">SD10_09540</name>
</gene>
<evidence type="ECO:0000313" key="1">
    <source>
        <dbReference type="EMBL" id="AKD58426.1"/>
    </source>
</evidence>
<dbReference type="HOGENOM" id="CLU_721422_0_0_10"/>
<organism evidence="1 2">
    <name type="scientific">Spirosoma radiotolerans</name>
    <dbReference type="NCBI Taxonomy" id="1379870"/>
    <lineage>
        <taxon>Bacteria</taxon>
        <taxon>Pseudomonadati</taxon>
        <taxon>Bacteroidota</taxon>
        <taxon>Cytophagia</taxon>
        <taxon>Cytophagales</taxon>
        <taxon>Cytophagaceae</taxon>
        <taxon>Spirosoma</taxon>
    </lineage>
</organism>
<dbReference type="OrthoDB" id="1090702at2"/>
<dbReference type="PATRIC" id="fig|1379870.5.peg.2077"/>
<evidence type="ECO:0008006" key="3">
    <source>
        <dbReference type="Google" id="ProtNLM"/>
    </source>
</evidence>
<evidence type="ECO:0000313" key="2">
    <source>
        <dbReference type="Proteomes" id="UP000033054"/>
    </source>
</evidence>
<reference evidence="1 2" key="1">
    <citation type="journal article" date="2014" name="Curr. Microbiol.">
        <title>Spirosoma radiotolerans sp. nov., a gamma-radiation-resistant bacterium isolated from gamma ray-irradiated soil.</title>
        <authorList>
            <person name="Lee J.J."/>
            <person name="Srinivasan S."/>
            <person name="Lim S."/>
            <person name="Joe M."/>
            <person name="Im S."/>
            <person name="Bae S.I."/>
            <person name="Park K.R."/>
            <person name="Han J.H."/>
            <person name="Park S.H."/>
            <person name="Joo B.M."/>
            <person name="Park S.J."/>
            <person name="Kim M.K."/>
        </authorList>
    </citation>
    <scope>NUCLEOTIDE SEQUENCE [LARGE SCALE GENOMIC DNA]</scope>
    <source>
        <strain evidence="1 2">DG5A</strain>
    </source>
</reference>
<dbReference type="STRING" id="1379870.SD10_09540"/>